<keyword evidence="2" id="KW-0663">Pyridoxal phosphate</keyword>
<evidence type="ECO:0000256" key="1">
    <source>
        <dbReference type="ARBA" id="ARBA00001933"/>
    </source>
</evidence>
<keyword evidence="7" id="KW-1185">Reference proteome</keyword>
<accession>A0A2N8P3B5</accession>
<dbReference type="Pfam" id="PF00291">
    <property type="entry name" value="PALP"/>
    <property type="match status" value="1"/>
</dbReference>
<evidence type="ECO:0000313" key="6">
    <source>
        <dbReference type="EMBL" id="PNE35512.1"/>
    </source>
</evidence>
<reference evidence="7" key="1">
    <citation type="submission" date="2015-07" db="EMBL/GenBank/DDBJ databases">
        <authorList>
            <person name="Graham D.E."/>
            <person name="Giannone R.J."/>
            <person name="Gulvik C.A."/>
            <person name="Hettich R.L."/>
            <person name="Klingeman D.M."/>
            <person name="Mahan K.M."/>
            <person name="Parry R.J."/>
            <person name="Spain J.C."/>
        </authorList>
    </citation>
    <scope>NUCLEOTIDE SEQUENCE [LARGE SCALE GENOMIC DNA]</scope>
    <source>
        <strain evidence="7">ATCC 27428</strain>
    </source>
</reference>
<dbReference type="OrthoDB" id="4287124at2"/>
<evidence type="ECO:0000313" key="8">
    <source>
        <dbReference type="Proteomes" id="UP000528608"/>
    </source>
</evidence>
<dbReference type="RefSeq" id="WP_102916829.1">
    <property type="nucleotide sequence ID" value="NZ_JACHJF010000002.1"/>
</dbReference>
<dbReference type="Gene3D" id="3.40.50.1100">
    <property type="match status" value="2"/>
</dbReference>
<evidence type="ECO:0000313" key="7">
    <source>
        <dbReference type="Proteomes" id="UP000235945"/>
    </source>
</evidence>
<proteinExistence type="predicted"/>
<dbReference type="InterPro" id="IPR036052">
    <property type="entry name" value="TrpB-like_PALP_sf"/>
</dbReference>
<comment type="cofactor">
    <cofactor evidence="1">
        <name>pyridoxal 5'-phosphate</name>
        <dbReference type="ChEBI" id="CHEBI:597326"/>
    </cofactor>
</comment>
<sequence>MEIYAQGTSVIERYAAHLDTAPELIRRASLQESGRIVQLPPHHEVPLDVLDLSTANTTGTFKSWLACVTVARCLGEDQALILGQSSGNTANAMAAYTAHAGIHAVFLHPPASRRRIVPRLARAGTVRFIEIDASEQHIKATMAACARTSGIPVAPTQRDQDEANKMRAYFLRDAARELGRQWDWHVQAISSAFGPFGFYKGVQEIRRTDRAAMRVPRFLGIQQEAVTPFVQALTGRKGDPDADMVEPTLFRRALTDELVQRMRRLCAASRGTVRHLTNTRYRRLEPHAITMLQEAGVTVARDSDGQPRERAGLYSLAGTLDAIEQELIRPGERVLAVYTGGSAPPPPGTYRPHWRARPDEAPDTISRALAEVWRGTDGRRGAEGRR</sequence>
<organism evidence="6 7">
    <name type="scientific">Streptomyces eurocidicus</name>
    <name type="common">Streptoverticillium eurocidicus</name>
    <dbReference type="NCBI Taxonomy" id="66423"/>
    <lineage>
        <taxon>Bacteria</taxon>
        <taxon>Bacillati</taxon>
        <taxon>Actinomycetota</taxon>
        <taxon>Actinomycetes</taxon>
        <taxon>Kitasatosporales</taxon>
        <taxon>Streptomycetaceae</taxon>
        <taxon>Streptomyces</taxon>
    </lineage>
</organism>
<dbReference type="EMBL" id="LGUI01000001">
    <property type="protein sequence ID" value="PNE35512.1"/>
    <property type="molecule type" value="Genomic_DNA"/>
</dbReference>
<evidence type="ECO:0000256" key="2">
    <source>
        <dbReference type="ARBA" id="ARBA00022898"/>
    </source>
</evidence>
<comment type="caution">
    <text evidence="6">The sequence shown here is derived from an EMBL/GenBank/DDBJ whole genome shotgun (WGS) entry which is preliminary data.</text>
</comment>
<name>A0A2N8P3B5_STREU</name>
<reference evidence="5 8" key="3">
    <citation type="submission" date="2020-08" db="EMBL/GenBank/DDBJ databases">
        <title>Genomic Encyclopedia of Type Strains, Phase III (KMG-III): the genomes of soil and plant-associated and newly described type strains.</title>
        <authorList>
            <person name="Whitman W."/>
        </authorList>
    </citation>
    <scope>NUCLEOTIDE SEQUENCE [LARGE SCALE GENOMIC DNA]</scope>
    <source>
        <strain evidence="5 8">CECT 3259</strain>
    </source>
</reference>
<dbReference type="EMBL" id="JACHJF010000002">
    <property type="protein sequence ID" value="MBB5117718.1"/>
    <property type="molecule type" value="Genomic_DNA"/>
</dbReference>
<dbReference type="Proteomes" id="UP000528608">
    <property type="component" value="Unassembled WGS sequence"/>
</dbReference>
<evidence type="ECO:0000313" key="5">
    <source>
        <dbReference type="EMBL" id="MBB5117718.1"/>
    </source>
</evidence>
<dbReference type="GO" id="GO:1901605">
    <property type="term" value="P:alpha-amino acid metabolic process"/>
    <property type="evidence" value="ECO:0007669"/>
    <property type="project" value="UniProtKB-ARBA"/>
</dbReference>
<feature type="region of interest" description="Disordered" evidence="3">
    <location>
        <begin position="340"/>
        <end position="360"/>
    </location>
</feature>
<protein>
    <submittedName>
        <fullName evidence="5">Threonine synthase</fullName>
    </submittedName>
</protein>
<dbReference type="SUPFAM" id="SSF53686">
    <property type="entry name" value="Tryptophan synthase beta subunit-like PLP-dependent enzymes"/>
    <property type="match status" value="1"/>
</dbReference>
<reference evidence="6" key="2">
    <citation type="submission" date="2015-07" db="EMBL/GenBank/DDBJ databases">
        <authorList>
            <person name="Noorani M."/>
        </authorList>
    </citation>
    <scope>NUCLEOTIDE SEQUENCE [LARGE SCALE GENOMIC DNA]</scope>
    <source>
        <strain evidence="6">ATCC 27428</strain>
    </source>
</reference>
<dbReference type="Proteomes" id="UP000235945">
    <property type="component" value="Unassembled WGS sequence"/>
</dbReference>
<evidence type="ECO:0000256" key="3">
    <source>
        <dbReference type="SAM" id="MobiDB-lite"/>
    </source>
</evidence>
<gene>
    <name evidence="6" type="ORF">AF335_04155</name>
    <name evidence="5" type="ORF">FHS36_001124</name>
</gene>
<evidence type="ECO:0000259" key="4">
    <source>
        <dbReference type="Pfam" id="PF00291"/>
    </source>
</evidence>
<dbReference type="AlphaFoldDB" id="A0A2N8P3B5"/>
<feature type="domain" description="Tryptophan synthase beta chain-like PALP" evidence="4">
    <location>
        <begin position="55"/>
        <end position="340"/>
    </location>
</feature>
<dbReference type="InterPro" id="IPR001926">
    <property type="entry name" value="TrpB-like_PALP"/>
</dbReference>